<feature type="domain" description="OmpR/PhoB-type" evidence="9">
    <location>
        <begin position="764"/>
        <end position="860"/>
    </location>
</feature>
<dbReference type="InterPro" id="IPR051677">
    <property type="entry name" value="AfsR-DnrI-RedD_regulator"/>
</dbReference>
<dbReference type="Gene3D" id="1.25.40.10">
    <property type="entry name" value="Tetratricopeptide repeat domain"/>
    <property type="match status" value="1"/>
</dbReference>
<dbReference type="InterPro" id="IPR000719">
    <property type="entry name" value="Prot_kinase_dom"/>
</dbReference>
<evidence type="ECO:0000256" key="6">
    <source>
        <dbReference type="PROSITE-ProRule" id="PRU01091"/>
    </source>
</evidence>
<feature type="compositionally biased region" description="Low complexity" evidence="7">
    <location>
        <begin position="56"/>
        <end position="65"/>
    </location>
</feature>
<dbReference type="Pfam" id="PF03704">
    <property type="entry name" value="BTAD"/>
    <property type="match status" value="1"/>
</dbReference>
<keyword evidence="4 6" id="KW-0238">DNA-binding</keyword>
<dbReference type="Gene3D" id="3.30.200.20">
    <property type="entry name" value="Phosphorylase Kinase, domain 1"/>
    <property type="match status" value="1"/>
</dbReference>
<dbReference type="InterPro" id="IPR005158">
    <property type="entry name" value="BTAD"/>
</dbReference>
<keyword evidence="11" id="KW-1185">Reference proteome</keyword>
<keyword evidence="3" id="KW-0805">Transcription regulation</keyword>
<dbReference type="SUPFAM" id="SSF48452">
    <property type="entry name" value="TPR-like"/>
    <property type="match status" value="1"/>
</dbReference>
<dbReference type="Pfam" id="PF07714">
    <property type="entry name" value="PK_Tyr_Ser-Thr"/>
    <property type="match status" value="1"/>
</dbReference>
<gene>
    <name evidence="10" type="ORF">ACFQZP_23780</name>
</gene>
<dbReference type="InterPro" id="IPR047738">
    <property type="entry name" value="SAV_2336-like_N"/>
</dbReference>
<dbReference type="Gene3D" id="3.40.50.1000">
    <property type="entry name" value="HAD superfamily/HAD-like"/>
    <property type="match status" value="1"/>
</dbReference>
<dbReference type="InterPro" id="IPR011990">
    <property type="entry name" value="TPR-like_helical_dom_sf"/>
</dbReference>
<dbReference type="Proteomes" id="UP001596957">
    <property type="component" value="Unassembled WGS sequence"/>
</dbReference>
<dbReference type="InterPro" id="IPR011009">
    <property type="entry name" value="Kinase-like_dom_sf"/>
</dbReference>
<dbReference type="SUPFAM" id="SSF56784">
    <property type="entry name" value="HAD-like"/>
    <property type="match status" value="1"/>
</dbReference>
<reference evidence="11" key="1">
    <citation type="journal article" date="2019" name="Int. J. Syst. Evol. Microbiol.">
        <title>The Global Catalogue of Microorganisms (GCM) 10K type strain sequencing project: providing services to taxonomists for standard genome sequencing and annotation.</title>
        <authorList>
            <consortium name="The Broad Institute Genomics Platform"/>
            <consortium name="The Broad Institute Genome Sequencing Center for Infectious Disease"/>
            <person name="Wu L."/>
            <person name="Ma J."/>
        </authorList>
    </citation>
    <scope>NUCLEOTIDE SEQUENCE [LARGE SCALE GENOMIC DNA]</scope>
    <source>
        <strain evidence="11">CGMCC 4.7198</strain>
    </source>
</reference>
<keyword evidence="5" id="KW-0804">Transcription</keyword>
<dbReference type="RefSeq" id="WP_381261252.1">
    <property type="nucleotide sequence ID" value="NZ_JBHTBI010000049.1"/>
</dbReference>
<dbReference type="InterPro" id="IPR016032">
    <property type="entry name" value="Sig_transdc_resp-reg_C-effctor"/>
</dbReference>
<accession>A0ABW2VLT9</accession>
<comment type="caution">
    <text evidence="10">The sequence shown here is derived from an EMBL/GenBank/DDBJ whole genome shotgun (WGS) entry which is preliminary data.</text>
</comment>
<evidence type="ECO:0000259" key="9">
    <source>
        <dbReference type="PROSITE" id="PS51755"/>
    </source>
</evidence>
<keyword evidence="2" id="KW-0902">Two-component regulatory system</keyword>
<evidence type="ECO:0000256" key="4">
    <source>
        <dbReference type="ARBA" id="ARBA00023125"/>
    </source>
</evidence>
<dbReference type="SUPFAM" id="SSF56112">
    <property type="entry name" value="Protein kinase-like (PK-like)"/>
    <property type="match status" value="1"/>
</dbReference>
<dbReference type="NCBIfam" id="NF041121">
    <property type="entry name" value="SAV_2336_NTERM"/>
    <property type="match status" value="1"/>
</dbReference>
<dbReference type="SMART" id="SM00220">
    <property type="entry name" value="S_TKc"/>
    <property type="match status" value="1"/>
</dbReference>
<evidence type="ECO:0000259" key="8">
    <source>
        <dbReference type="PROSITE" id="PS50011"/>
    </source>
</evidence>
<evidence type="ECO:0000256" key="2">
    <source>
        <dbReference type="ARBA" id="ARBA00023012"/>
    </source>
</evidence>
<dbReference type="Gene3D" id="1.10.10.10">
    <property type="entry name" value="Winged helix-like DNA-binding domain superfamily/Winged helix DNA-binding domain"/>
    <property type="match status" value="1"/>
</dbReference>
<evidence type="ECO:0000256" key="7">
    <source>
        <dbReference type="SAM" id="MobiDB-lite"/>
    </source>
</evidence>
<feature type="compositionally biased region" description="Basic and acidic residues" evidence="7">
    <location>
        <begin position="45"/>
        <end position="55"/>
    </location>
</feature>
<evidence type="ECO:0000256" key="1">
    <source>
        <dbReference type="ARBA" id="ARBA00005820"/>
    </source>
</evidence>
<name>A0ABW2VLT9_9ACTN</name>
<dbReference type="InterPro" id="IPR023214">
    <property type="entry name" value="HAD_sf"/>
</dbReference>
<feature type="DNA-binding region" description="OmpR/PhoB-type" evidence="6">
    <location>
        <begin position="764"/>
        <end position="860"/>
    </location>
</feature>
<dbReference type="InterPro" id="IPR036412">
    <property type="entry name" value="HAD-like_sf"/>
</dbReference>
<feature type="region of interest" description="Disordered" evidence="7">
    <location>
        <begin position="1305"/>
        <end position="1324"/>
    </location>
</feature>
<evidence type="ECO:0000313" key="11">
    <source>
        <dbReference type="Proteomes" id="UP001596957"/>
    </source>
</evidence>
<dbReference type="PANTHER" id="PTHR35807">
    <property type="entry name" value="TRANSCRIPTIONAL REGULATOR REDD-RELATED"/>
    <property type="match status" value="1"/>
</dbReference>
<dbReference type="PROSITE" id="PS50011">
    <property type="entry name" value="PROTEIN_KINASE_DOM"/>
    <property type="match status" value="1"/>
</dbReference>
<evidence type="ECO:0000313" key="10">
    <source>
        <dbReference type="EMBL" id="MFD0284637.1"/>
    </source>
</evidence>
<dbReference type="SMART" id="SM01043">
    <property type="entry name" value="BTAD"/>
    <property type="match status" value="1"/>
</dbReference>
<dbReference type="SUPFAM" id="SSF46894">
    <property type="entry name" value="C-terminal effector domain of the bipartite response regulators"/>
    <property type="match status" value="1"/>
</dbReference>
<feature type="domain" description="Protein kinase" evidence="8">
    <location>
        <begin position="551"/>
        <end position="833"/>
    </location>
</feature>
<feature type="compositionally biased region" description="Acidic residues" evidence="7">
    <location>
        <begin position="110"/>
        <end position="119"/>
    </location>
</feature>
<dbReference type="EMBL" id="JBHTEC010000001">
    <property type="protein sequence ID" value="MFD0284637.1"/>
    <property type="molecule type" value="Genomic_DNA"/>
</dbReference>
<dbReference type="Gene3D" id="1.10.510.10">
    <property type="entry name" value="Transferase(Phosphotransferase) domain 1"/>
    <property type="match status" value="1"/>
</dbReference>
<sequence length="1564" mass="168399">MTGGPAALAELLGQVAGGETPTSVELAELLWLAGHIAAPQEETGADPRAREDAASARRPPAEASPQPGTPAQAPQDGPAEAPPVAAPYRPEERVPLRLPGTDSDSGTGDGDGDGDGDDASGDRRSGGPYTTLLAPAPPMLPHPLALQRTLRPLKRRVPAPVGQELDEEATAHRIARLGAAPRWWVPVLRPATERWLTLHLVYDAGPTMPVWRPLVRELHTALAQSGVFRTVELHWLTVDGTVRRPGSQESSADGRTVTLLVSDCMGPQWRSGPAGTRWYRTLRRWATRMPVAVLQPLPERLWRTTALPATTARIAAPWPAAPNSTYTVDSYATDDLPTPGRLPLPVLEPSAPWLANWSSLVAGSSPLPGSVALLDFAPPPAPVDDLGRGDVEQLSPEELVLRFRSLASPEAFLLAGHLAVGRPELPVMRLVQAAIERNPQPQHLAEVILSGVLSSTPGAPGSYAFRPGVRELLLHTLPRTAHSRTAELLGRVGALIDARAGVAAGEFAVLAPGGGDATTGGEPFAAVREESVRRLGGGSSPKQGGLILGRYRLVQRLGRSRQVTRAEDTRSDRTVAVHAYTSVGPEHHQAFLDDARALAAVEHPNVLTVYDFGIDGGIPYLVTEFVDGFTVRELTAQGGFRMPFPLLAPLAQQVAGGLKAVHERGIAHGRLTPGSWLIAGPDATVKITSFALGTERDRGESKDLRDFGYLLRELAGERRPILSEVPSAFRSLFDDAITPLTASDPAAQRRGRDLFLTASFDQVLDSITADRYLYRLLGPVQIRAGDRALPAGSPQEQALLCMLVLRPGRTVTYDELTQGIWEQHSPERAEPLLSSYASGLRKTLGPGVLATTADGYALHAAEADVDLYHHTERVERSKSLRDAGDPAAARDAIQDAIDLWRFEPLAGVPGPSARRTRARLLPLHQKACALRAELDLELGDFERAATALDALLQEAPEREEFRRLHALALQGRQPDRPTIVVEYAEPDVDPHTHNVVGRTLSWLLALSDMAPSEYELLSRDNGYLVITEPDTSVLTTLNAVLRELPGALLELEDPPRLRVTFWHTPRFAHADRTATPLDLLPPLVGSDADVLVLLSPVLLQELASDAKGVALDRFLPLSGGIQGPAFAWYCTLDLPERVPEPDPVQRDLVRGPFTIRDTTRIIRIPEQGRTAAVYTEPDNSLALVNPDRPLPKRPPRSLITYYEVDLTTHGVTYQLFLPSSGRKTFAASVELSWHVDDPVAFVRGETADVSGQLLDHLAGEAGRITRRYPLGRGGAAQRAVHEGLRRWPIPGLAVACAVRLSVGVPQSQAPSPDSARNPVKRRAEARQRSLAATLEDAEYVLLGFDGTLTRLWSRVGPDRVAHELAALLVELRSPDEALSGEPLLADGVPSQLVEGYTKPLDLLRAFARHRLGADLRRELDRIESQAVPLAAPIPHADALIRTLAATGRGPAVVANTSPRAVTSYLETRGLADAVTGGVHARADDLTLLMPNPDCLHRALNGLGVSAAQAVLIGSTVTELTAANTIGLPFIGCAGNEQTEQRLRRAGCEHTVSSLESVLEAIRTA</sequence>
<dbReference type="InterPro" id="IPR001867">
    <property type="entry name" value="OmpR/PhoB-type_DNA-bd"/>
</dbReference>
<organism evidence="10 11">
    <name type="scientific">Streptomyces lutosisoli</name>
    <dbReference type="NCBI Taxonomy" id="2665721"/>
    <lineage>
        <taxon>Bacteria</taxon>
        <taxon>Bacillati</taxon>
        <taxon>Actinomycetota</taxon>
        <taxon>Actinomycetes</taxon>
        <taxon>Kitasatosporales</taxon>
        <taxon>Streptomycetaceae</taxon>
        <taxon>Streptomyces</taxon>
    </lineage>
</organism>
<evidence type="ECO:0000256" key="5">
    <source>
        <dbReference type="ARBA" id="ARBA00023163"/>
    </source>
</evidence>
<proteinExistence type="inferred from homology"/>
<feature type="region of interest" description="Disordered" evidence="7">
    <location>
        <begin position="38"/>
        <end position="141"/>
    </location>
</feature>
<dbReference type="PANTHER" id="PTHR35807:SF1">
    <property type="entry name" value="TRANSCRIPTIONAL REGULATOR REDD"/>
    <property type="match status" value="1"/>
</dbReference>
<comment type="similarity">
    <text evidence="1">Belongs to the AfsR/DnrI/RedD regulatory family.</text>
</comment>
<dbReference type="InterPro" id="IPR001245">
    <property type="entry name" value="Ser-Thr/Tyr_kinase_cat_dom"/>
</dbReference>
<evidence type="ECO:0000256" key="3">
    <source>
        <dbReference type="ARBA" id="ARBA00023015"/>
    </source>
</evidence>
<dbReference type="PROSITE" id="PS51755">
    <property type="entry name" value="OMPR_PHOB"/>
    <property type="match status" value="1"/>
</dbReference>
<dbReference type="InterPro" id="IPR036388">
    <property type="entry name" value="WH-like_DNA-bd_sf"/>
</dbReference>
<dbReference type="SMART" id="SM00862">
    <property type="entry name" value="Trans_reg_C"/>
    <property type="match status" value="1"/>
</dbReference>
<protein>
    <submittedName>
        <fullName evidence="10">SAV_2336 N-terminal domain-related protein</fullName>
    </submittedName>
</protein>